<protein>
    <submittedName>
        <fullName evidence="1">Enoyl-(Acyl carrier protein) reductase</fullName>
    </submittedName>
</protein>
<dbReference type="RefSeq" id="WP_281247449.1">
    <property type="nucleotide sequence ID" value="NZ_FNOK01000028.1"/>
</dbReference>
<evidence type="ECO:0000313" key="1">
    <source>
        <dbReference type="EMBL" id="SDY52912.1"/>
    </source>
</evidence>
<dbReference type="STRING" id="418495.SAMN05216215_102888"/>
<organism evidence="1 2">
    <name type="scientific">Saccharopolyspora shandongensis</name>
    <dbReference type="NCBI Taxonomy" id="418495"/>
    <lineage>
        <taxon>Bacteria</taxon>
        <taxon>Bacillati</taxon>
        <taxon>Actinomycetota</taxon>
        <taxon>Actinomycetes</taxon>
        <taxon>Pseudonocardiales</taxon>
        <taxon>Pseudonocardiaceae</taxon>
        <taxon>Saccharopolyspora</taxon>
    </lineage>
</organism>
<sequence>MANVVLPTGVDTAQGHSRVLPGLLEGRPDLGPVFMNSLPVERIESADVSNVLLFLASDDARYVTGIAMPVDAGSTIR</sequence>
<dbReference type="EMBL" id="FNOK01000028">
    <property type="protein sequence ID" value="SDY52912.1"/>
    <property type="molecule type" value="Genomic_DNA"/>
</dbReference>
<evidence type="ECO:0000313" key="2">
    <source>
        <dbReference type="Proteomes" id="UP000199529"/>
    </source>
</evidence>
<dbReference type="InterPro" id="IPR036291">
    <property type="entry name" value="NAD(P)-bd_dom_sf"/>
</dbReference>
<proteinExistence type="predicted"/>
<dbReference type="InterPro" id="IPR002347">
    <property type="entry name" value="SDR_fam"/>
</dbReference>
<dbReference type="SUPFAM" id="SSF51735">
    <property type="entry name" value="NAD(P)-binding Rossmann-fold domains"/>
    <property type="match status" value="1"/>
</dbReference>
<keyword evidence="2" id="KW-1185">Reference proteome</keyword>
<dbReference type="AlphaFoldDB" id="A0A1H3KL47"/>
<gene>
    <name evidence="1" type="ORF">SAMN05216215_102888</name>
</gene>
<dbReference type="Pfam" id="PF13561">
    <property type="entry name" value="adh_short_C2"/>
    <property type="match status" value="1"/>
</dbReference>
<name>A0A1H3KL47_9PSEU</name>
<dbReference type="Proteomes" id="UP000199529">
    <property type="component" value="Unassembled WGS sequence"/>
</dbReference>
<reference evidence="2" key="1">
    <citation type="submission" date="2016-10" db="EMBL/GenBank/DDBJ databases">
        <authorList>
            <person name="Varghese N."/>
            <person name="Submissions S."/>
        </authorList>
    </citation>
    <scope>NUCLEOTIDE SEQUENCE [LARGE SCALE GENOMIC DNA]</scope>
    <source>
        <strain evidence="2">CGMCC 4.3530</strain>
    </source>
</reference>
<accession>A0A1H3KL47</accession>
<dbReference type="Gene3D" id="3.40.50.720">
    <property type="entry name" value="NAD(P)-binding Rossmann-like Domain"/>
    <property type="match status" value="1"/>
</dbReference>